<dbReference type="Gene3D" id="3.40.630.10">
    <property type="entry name" value="Zn peptidases"/>
    <property type="match status" value="1"/>
</dbReference>
<dbReference type="InterPro" id="IPR053138">
    <property type="entry name" value="N-alpha-Ac-DABA_deacetylase"/>
</dbReference>
<dbReference type="GO" id="GO:0046872">
    <property type="term" value="F:metal ion binding"/>
    <property type="evidence" value="ECO:0007669"/>
    <property type="project" value="UniProtKB-KW"/>
</dbReference>
<evidence type="ECO:0000313" key="7">
    <source>
        <dbReference type="Proteomes" id="UP000824056"/>
    </source>
</evidence>
<reference evidence="6" key="2">
    <citation type="submission" date="2021-04" db="EMBL/GenBank/DDBJ databases">
        <authorList>
            <person name="Gilroy R."/>
        </authorList>
    </citation>
    <scope>NUCLEOTIDE SEQUENCE</scope>
    <source>
        <strain evidence="6">1068</strain>
    </source>
</reference>
<reference evidence="6" key="1">
    <citation type="journal article" date="2021" name="PeerJ">
        <title>Extensive microbial diversity within the chicken gut microbiome revealed by metagenomics and culture.</title>
        <authorList>
            <person name="Gilroy R."/>
            <person name="Ravi A."/>
            <person name="Getino M."/>
            <person name="Pursley I."/>
            <person name="Horton D.L."/>
            <person name="Alikhan N.F."/>
            <person name="Baker D."/>
            <person name="Gharbi K."/>
            <person name="Hall N."/>
            <person name="Watson M."/>
            <person name="Adriaenssens E.M."/>
            <person name="Foster-Nyarko E."/>
            <person name="Jarju S."/>
            <person name="Secka A."/>
            <person name="Antonio M."/>
            <person name="Oren A."/>
            <person name="Chaudhuri R.R."/>
            <person name="La Ragione R."/>
            <person name="Hildebrand F."/>
            <person name="Pallen M.J."/>
        </authorList>
    </citation>
    <scope>NUCLEOTIDE SEQUENCE</scope>
    <source>
        <strain evidence="6">1068</strain>
    </source>
</reference>
<dbReference type="AlphaFoldDB" id="A0A9D2FTN6"/>
<gene>
    <name evidence="6" type="ORF">H9809_11785</name>
</gene>
<evidence type="ECO:0000256" key="1">
    <source>
        <dbReference type="ARBA" id="ARBA00001947"/>
    </source>
</evidence>
<proteinExistence type="predicted"/>
<keyword evidence="3" id="KW-0378">Hydrolase</keyword>
<dbReference type="Pfam" id="PF24827">
    <property type="entry name" value="AstE_AspA_cat"/>
    <property type="match status" value="1"/>
</dbReference>
<sequence length="227" mass="25762">MIPEDGFNLNRHYPGKADGTTGERIAWYFMTEIFPYVDFIFDFHSGSNTEVMMPLVFYTTAPKVKDCAYEAAKALDLPYLVASEATRGQYSYTAHNYDVPGLLVEIGHSHSCKPEWVELYERNLKLLLQHLGIYDFGAKKQGDYQKVYREAIYLDAEEKGLWYPAVTAGESFRKGALLGHMEDFFGKVEKEYFAQTDGTVLYYTDGLAVPEDTFLMALGTEDSGEIL</sequence>
<dbReference type="PANTHER" id="PTHR37326">
    <property type="entry name" value="BLL3975 PROTEIN"/>
    <property type="match status" value="1"/>
</dbReference>
<evidence type="ECO:0000256" key="4">
    <source>
        <dbReference type="ARBA" id="ARBA00022833"/>
    </source>
</evidence>
<evidence type="ECO:0000313" key="6">
    <source>
        <dbReference type="EMBL" id="HIZ66557.1"/>
    </source>
</evidence>
<dbReference type="EMBL" id="DXBG01000273">
    <property type="protein sequence ID" value="HIZ66557.1"/>
    <property type="molecule type" value="Genomic_DNA"/>
</dbReference>
<feature type="domain" description="Succinylglutamate desuccinylase/Aspartoacylase catalytic" evidence="5">
    <location>
        <begin position="8"/>
        <end position="126"/>
    </location>
</feature>
<keyword evidence="4" id="KW-0862">Zinc</keyword>
<evidence type="ECO:0000259" key="5">
    <source>
        <dbReference type="Pfam" id="PF24827"/>
    </source>
</evidence>
<dbReference type="InterPro" id="IPR055438">
    <property type="entry name" value="AstE_AspA_cat"/>
</dbReference>
<keyword evidence="2" id="KW-0479">Metal-binding</keyword>
<dbReference type="Proteomes" id="UP000824056">
    <property type="component" value="Unassembled WGS sequence"/>
</dbReference>
<protein>
    <submittedName>
        <fullName evidence="6">Succinylglutamate desuccinylase/aspartoacylase family protein</fullName>
    </submittedName>
</protein>
<evidence type="ECO:0000256" key="3">
    <source>
        <dbReference type="ARBA" id="ARBA00022801"/>
    </source>
</evidence>
<dbReference type="GO" id="GO:0016788">
    <property type="term" value="F:hydrolase activity, acting on ester bonds"/>
    <property type="evidence" value="ECO:0007669"/>
    <property type="project" value="InterPro"/>
</dbReference>
<evidence type="ECO:0000256" key="2">
    <source>
        <dbReference type="ARBA" id="ARBA00022723"/>
    </source>
</evidence>
<comment type="caution">
    <text evidence="6">The sequence shown here is derived from an EMBL/GenBank/DDBJ whole genome shotgun (WGS) entry which is preliminary data.</text>
</comment>
<dbReference type="PANTHER" id="PTHR37326:SF1">
    <property type="entry name" value="BLL3975 PROTEIN"/>
    <property type="match status" value="1"/>
</dbReference>
<dbReference type="SUPFAM" id="SSF53187">
    <property type="entry name" value="Zn-dependent exopeptidases"/>
    <property type="match status" value="1"/>
</dbReference>
<name>A0A9D2FTN6_9FIRM</name>
<organism evidence="6 7">
    <name type="scientific">Candidatus Blautia pullicola</name>
    <dbReference type="NCBI Taxonomy" id="2838498"/>
    <lineage>
        <taxon>Bacteria</taxon>
        <taxon>Bacillati</taxon>
        <taxon>Bacillota</taxon>
        <taxon>Clostridia</taxon>
        <taxon>Lachnospirales</taxon>
        <taxon>Lachnospiraceae</taxon>
        <taxon>Blautia</taxon>
    </lineage>
</organism>
<accession>A0A9D2FTN6</accession>
<comment type="cofactor">
    <cofactor evidence="1">
        <name>Zn(2+)</name>
        <dbReference type="ChEBI" id="CHEBI:29105"/>
    </cofactor>
</comment>